<proteinExistence type="predicted"/>
<evidence type="ECO:0000313" key="2">
    <source>
        <dbReference type="EMBL" id="PKU49394.1"/>
    </source>
</evidence>
<dbReference type="InterPro" id="IPR024743">
    <property type="entry name" value="Dynein_HC_stalk"/>
</dbReference>
<dbReference type="EMBL" id="KZ505638">
    <property type="protein sequence ID" value="PKU49394.1"/>
    <property type="molecule type" value="Genomic_DNA"/>
</dbReference>
<dbReference type="AlphaFoldDB" id="A0A2I0UTK8"/>
<dbReference type="OrthoDB" id="8947880at2759"/>
<organism evidence="2 3">
    <name type="scientific">Limosa lapponica baueri</name>
    <dbReference type="NCBI Taxonomy" id="1758121"/>
    <lineage>
        <taxon>Eukaryota</taxon>
        <taxon>Metazoa</taxon>
        <taxon>Chordata</taxon>
        <taxon>Craniata</taxon>
        <taxon>Vertebrata</taxon>
        <taxon>Euteleostomi</taxon>
        <taxon>Archelosauria</taxon>
        <taxon>Archosauria</taxon>
        <taxon>Dinosauria</taxon>
        <taxon>Saurischia</taxon>
        <taxon>Theropoda</taxon>
        <taxon>Coelurosauria</taxon>
        <taxon>Aves</taxon>
        <taxon>Neognathae</taxon>
        <taxon>Neoaves</taxon>
        <taxon>Charadriiformes</taxon>
        <taxon>Scolopacidae</taxon>
        <taxon>Limosa</taxon>
    </lineage>
</organism>
<keyword evidence="3" id="KW-1185">Reference proteome</keyword>
<name>A0A2I0UTK8_LIMLA</name>
<reference evidence="3" key="1">
    <citation type="submission" date="2017-11" db="EMBL/GenBank/DDBJ databases">
        <authorList>
            <person name="Lima N.C."/>
            <person name="Parody-Merino A.M."/>
            <person name="Battley P.F."/>
            <person name="Fidler A.E."/>
            <person name="Prosdocimi F."/>
        </authorList>
    </citation>
    <scope>NUCLEOTIDE SEQUENCE [LARGE SCALE GENOMIC DNA]</scope>
</reference>
<dbReference type="Pfam" id="PF12777">
    <property type="entry name" value="MT"/>
    <property type="match status" value="1"/>
</dbReference>
<protein>
    <submittedName>
        <fullName evidence="2">Dynein heavy chain axonemal-like</fullName>
    </submittedName>
</protein>
<accession>A0A2I0UTK8</accession>
<evidence type="ECO:0000313" key="3">
    <source>
        <dbReference type="Proteomes" id="UP000233556"/>
    </source>
</evidence>
<sequence length="114" mass="12861">MWLLYGDATVESPYDQTLPVVTLNKLITSPILKELDTILAALTTAFERATAEKIRCQEEVNRTNKAIELANRLVKGLRNTPYQDTEEPNAVTNFAEANSEELCYSPKFQILDLL</sequence>
<reference evidence="3" key="2">
    <citation type="submission" date="2017-12" db="EMBL/GenBank/DDBJ databases">
        <title>Genome sequence of the Bar-tailed Godwit (Limosa lapponica baueri).</title>
        <authorList>
            <person name="Lima N.C.B."/>
            <person name="Parody-Merino A.M."/>
            <person name="Battley P.F."/>
            <person name="Fidler A.E."/>
            <person name="Prosdocimi F."/>
        </authorList>
    </citation>
    <scope>NUCLEOTIDE SEQUENCE [LARGE SCALE GENOMIC DNA]</scope>
</reference>
<evidence type="ECO:0000259" key="1">
    <source>
        <dbReference type="Pfam" id="PF12777"/>
    </source>
</evidence>
<dbReference type="Proteomes" id="UP000233556">
    <property type="component" value="Unassembled WGS sequence"/>
</dbReference>
<gene>
    <name evidence="2" type="ORF">llap_259</name>
</gene>
<feature type="domain" description="Dynein heavy chain coiled coil stalk" evidence="1">
    <location>
        <begin position="33"/>
        <end position="97"/>
    </location>
</feature>
<dbReference type="Gene3D" id="1.20.920.20">
    <property type="match status" value="1"/>
</dbReference>